<protein>
    <submittedName>
        <fullName evidence="2">Uncharacterized protein LOC142168939</fullName>
    </submittedName>
</protein>
<evidence type="ECO:0000313" key="2">
    <source>
        <dbReference type="RefSeq" id="XP_075086217.1"/>
    </source>
</evidence>
<sequence>MAKIVFFIGALTQVGVVLVAPTTSQTGGGVHISATHTPKQARMMFQMLGVLPAGGEQPIVAVRPVVMPSIYYDEQKRMKRFQRLSTYLYVSSYLSPYLDIPHGSLDIPVSVSTLVGDSIVVDRVYRYFVVTIGGYETIVDLLLLNLVYFDVFLCVDWLSLYYAIFYCHTETVMLAIVGMSRLEWTGSLGLTPSRGIPFLKAQPIFDKECLAYLTFVRHTSVNTSNIESIPLVREFPDKFPEDLPSMPPDRDTDFGLVVSSDDIKVYSKKIEAVQGWPRPSTTTEFRSFLGLAGYYHRFVYGFSSIVDPFTKLTHKVLMQDDSMIAYKLQQLKPHDKNYPRIKVRLYDYPYLLVLKVTMLQGGAKEMFIGDNGVCNFKVGFVFLMWMVKCEHQKPGGLVQSCFEPCEARLLDTALVRDVLEKVKLIQGRLRTSQSKQKRYVDRKVRHVAIMDGEKVLLRVLPVKGAMRSGKKGLVVSGDDIKVYSKKIEAVQGWPRPSTTTEFRSFLGLVGYYRRFVHGFSSIVAPFTKLTHKVLMQDDSMIAYKLQQLKPDDKNYPDTMLQGGAKAMVIGDNGVCNFKVGFVFLIWMMMNKDIVGHVSRCLNCQQVKCEHQKPGGLVQSCFEPGEARLLDTSLVRDVLEKVKLIQGSLRTSQSKKKRYVDRKVRHVAIMDGEKVLLRVLLVKGAMRFGKKVNMSPKYIGPFKVLERVREVDYRLALPPILSGVYSIRDPDIPKTAFRTRYGHYEFLLMSFGLTNALAAFIHLMNNWSLFERIKVRLYDYPYLLVLKDTMLQGGAKEMVIGDNSVCNFKVGFVFLMWMRMNKDIVGHVSRCLNYQHVKCEHQKPGGLVQSCFEPGEARLLDTALVRDVLEKVKLIQGRLRTSQSKQKRYVDRKVRHVAIMDGEKVLLRVLLVKGAMRFGKKGNMSPKYIGPFKVLERVREVDYRLALPPILSGVYPVFYVFMLQKYYNDKSHVLHFS</sequence>
<reference evidence="1" key="1">
    <citation type="journal article" date="2014" name="Nat. Commun.">
        <title>The tobacco genome sequence and its comparison with those of tomato and potato.</title>
        <authorList>
            <person name="Sierro N."/>
            <person name="Battey J.N."/>
            <person name="Ouadi S."/>
            <person name="Bakaher N."/>
            <person name="Bovet L."/>
            <person name="Willig A."/>
            <person name="Goepfert S."/>
            <person name="Peitsch M.C."/>
            <person name="Ivanov N.V."/>
        </authorList>
    </citation>
    <scope>NUCLEOTIDE SEQUENCE [LARGE SCALE GENOMIC DNA]</scope>
</reference>
<keyword evidence="1" id="KW-1185">Reference proteome</keyword>
<proteinExistence type="predicted"/>
<reference evidence="2" key="2">
    <citation type="submission" date="2025-08" db="UniProtKB">
        <authorList>
            <consortium name="RefSeq"/>
        </authorList>
    </citation>
    <scope>IDENTIFICATION</scope>
    <source>
        <tissue evidence="2">Leaf</tissue>
    </source>
</reference>
<organism evidence="1 2">
    <name type="scientific">Nicotiana tabacum</name>
    <name type="common">Common tobacco</name>
    <dbReference type="NCBI Taxonomy" id="4097"/>
    <lineage>
        <taxon>Eukaryota</taxon>
        <taxon>Viridiplantae</taxon>
        <taxon>Streptophyta</taxon>
        <taxon>Embryophyta</taxon>
        <taxon>Tracheophyta</taxon>
        <taxon>Spermatophyta</taxon>
        <taxon>Magnoliopsida</taxon>
        <taxon>eudicotyledons</taxon>
        <taxon>Gunneridae</taxon>
        <taxon>Pentapetalae</taxon>
        <taxon>asterids</taxon>
        <taxon>lamiids</taxon>
        <taxon>Solanales</taxon>
        <taxon>Solanaceae</taxon>
        <taxon>Nicotianoideae</taxon>
        <taxon>Nicotianeae</taxon>
        <taxon>Nicotiana</taxon>
    </lineage>
</organism>
<name>A0AC58SMM0_TOBAC</name>
<evidence type="ECO:0000313" key="1">
    <source>
        <dbReference type="Proteomes" id="UP000790787"/>
    </source>
</evidence>
<gene>
    <name evidence="2" type="primary">LOC142168939</name>
</gene>
<dbReference type="Proteomes" id="UP000790787">
    <property type="component" value="Chromosome 14"/>
</dbReference>
<dbReference type="RefSeq" id="XP_075086217.1">
    <property type="nucleotide sequence ID" value="XM_075230116.1"/>
</dbReference>
<accession>A0AC58SMM0</accession>